<evidence type="ECO:0000313" key="3">
    <source>
        <dbReference type="Proteomes" id="UP000248764"/>
    </source>
</evidence>
<dbReference type="EMBL" id="POTW01000007">
    <property type="protein sequence ID" value="PZF85635.1"/>
    <property type="molecule type" value="Genomic_DNA"/>
</dbReference>
<comment type="caution">
    <text evidence="2">The sequence shown here is derived from an EMBL/GenBank/DDBJ whole genome shotgun (WGS) entry which is preliminary data.</text>
</comment>
<feature type="transmembrane region" description="Helical" evidence="1">
    <location>
        <begin position="12"/>
        <end position="32"/>
    </location>
</feature>
<keyword evidence="1" id="KW-1133">Transmembrane helix</keyword>
<feature type="transmembrane region" description="Helical" evidence="1">
    <location>
        <begin position="92"/>
        <end position="113"/>
    </location>
</feature>
<organism evidence="2 3">
    <name type="scientific">Jiangella anatolica</name>
    <dbReference type="NCBI Taxonomy" id="2670374"/>
    <lineage>
        <taxon>Bacteria</taxon>
        <taxon>Bacillati</taxon>
        <taxon>Actinomycetota</taxon>
        <taxon>Actinomycetes</taxon>
        <taxon>Jiangellales</taxon>
        <taxon>Jiangellaceae</taxon>
        <taxon>Jiangella</taxon>
    </lineage>
</organism>
<sequence>MRTIPAPRMHLWLMLALTFTTGINDAIGYLGLDKVFTGNMTGNVVILGMAIAGADDLPVLGPALALVGFMAGAAIAGRVLRRAGRPWTPGVTWVFAVVAALMFALAAVLILAGDEPGQATMVTVTTLAALGMGLQAAAARHIAVKDVTTVVVTSTITGLAADSPFGAGRGGSATRRTLAIVLILAGAAAGALLLRIHAAWGLALAGVVIAAVTVVGALHERRAPTSQPQAARS</sequence>
<keyword evidence="3" id="KW-1185">Reference proteome</keyword>
<dbReference type="AlphaFoldDB" id="A0A2W2BET0"/>
<feature type="transmembrane region" description="Helical" evidence="1">
    <location>
        <begin position="200"/>
        <end position="218"/>
    </location>
</feature>
<dbReference type="InterPro" id="IPR010699">
    <property type="entry name" value="DUF1275"/>
</dbReference>
<accession>A0A2W2BET0</accession>
<gene>
    <name evidence="2" type="ORF">C1I92_04525</name>
</gene>
<dbReference type="Pfam" id="PF06912">
    <property type="entry name" value="DUF1275"/>
    <property type="match status" value="1"/>
</dbReference>
<protein>
    <submittedName>
        <fullName evidence="2">DUF1275 domain-containing protein</fullName>
    </submittedName>
</protein>
<dbReference type="PANTHER" id="PTHR37314">
    <property type="entry name" value="SLR0142 PROTEIN"/>
    <property type="match status" value="1"/>
</dbReference>
<dbReference type="Proteomes" id="UP000248764">
    <property type="component" value="Unassembled WGS sequence"/>
</dbReference>
<feature type="transmembrane region" description="Helical" evidence="1">
    <location>
        <begin position="59"/>
        <end position="80"/>
    </location>
</feature>
<feature type="transmembrane region" description="Helical" evidence="1">
    <location>
        <begin position="177"/>
        <end position="194"/>
    </location>
</feature>
<reference evidence="2 3" key="1">
    <citation type="submission" date="2018-01" db="EMBL/GenBank/DDBJ databases">
        <title>Draft genome sequence of Jiangella sp. GTF31.</title>
        <authorList>
            <person name="Sahin N."/>
            <person name="Ay H."/>
            <person name="Saygin H."/>
        </authorList>
    </citation>
    <scope>NUCLEOTIDE SEQUENCE [LARGE SCALE GENOMIC DNA]</scope>
    <source>
        <strain evidence="2 3">GTF31</strain>
    </source>
</reference>
<keyword evidence="1" id="KW-0812">Transmembrane</keyword>
<proteinExistence type="predicted"/>
<dbReference type="PANTHER" id="PTHR37314:SF4">
    <property type="entry name" value="UPF0700 TRANSMEMBRANE PROTEIN YOAK"/>
    <property type="match status" value="1"/>
</dbReference>
<name>A0A2W2BET0_9ACTN</name>
<feature type="transmembrane region" description="Helical" evidence="1">
    <location>
        <begin position="119"/>
        <end position="138"/>
    </location>
</feature>
<evidence type="ECO:0000256" key="1">
    <source>
        <dbReference type="SAM" id="Phobius"/>
    </source>
</evidence>
<evidence type="ECO:0000313" key="2">
    <source>
        <dbReference type="EMBL" id="PZF85635.1"/>
    </source>
</evidence>
<dbReference type="RefSeq" id="WP_111253475.1">
    <property type="nucleotide sequence ID" value="NZ_POTW01000007.1"/>
</dbReference>
<keyword evidence="1" id="KW-0472">Membrane</keyword>